<evidence type="ECO:0000313" key="3">
    <source>
        <dbReference type="Proteomes" id="UP001055439"/>
    </source>
</evidence>
<dbReference type="Proteomes" id="UP001055439">
    <property type="component" value="Chromosome 4"/>
</dbReference>
<protein>
    <submittedName>
        <fullName evidence="2">Uncharacterized protein</fullName>
    </submittedName>
</protein>
<gene>
    <name evidence="2" type="ORF">MUK42_37150</name>
</gene>
<organism evidence="2 3">
    <name type="scientific">Musa troglodytarum</name>
    <name type="common">fe'i banana</name>
    <dbReference type="NCBI Taxonomy" id="320322"/>
    <lineage>
        <taxon>Eukaryota</taxon>
        <taxon>Viridiplantae</taxon>
        <taxon>Streptophyta</taxon>
        <taxon>Embryophyta</taxon>
        <taxon>Tracheophyta</taxon>
        <taxon>Spermatophyta</taxon>
        <taxon>Magnoliopsida</taxon>
        <taxon>Liliopsida</taxon>
        <taxon>Zingiberales</taxon>
        <taxon>Musaceae</taxon>
        <taxon>Musa</taxon>
    </lineage>
</organism>
<feature type="compositionally biased region" description="Low complexity" evidence="1">
    <location>
        <begin position="44"/>
        <end position="62"/>
    </location>
</feature>
<dbReference type="EMBL" id="CP097506">
    <property type="protein sequence ID" value="URD95030.1"/>
    <property type="molecule type" value="Genomic_DNA"/>
</dbReference>
<name>A0A9E7FGB7_9LILI</name>
<sequence>MSPSVTSIESAMGAMQIRSPDICTTPNPTFSKHLLNSCNAGKDASPSASPLSPSPSSKSSWLKPRDKRLLEEGLRIGYGRVGEIGWDTVAGEVEEPEVGCGGEEEVASQRLIEGYDRRRSWMRGTATRRWAREGWSSEKLVEEAGESVVGVGGKGVDQRLVRRRRRRRRWDGCVAKAMVVIAEAEVVMVEEDAIWREREEEINVCLLAEQLKRVLGKPVGLNRNGPAFVDQAAASPVMLRRRKRKQATLTSVKVGERDEADAIVCLSRPTVPSTQHGAMFLTA</sequence>
<reference evidence="2" key="1">
    <citation type="submission" date="2022-05" db="EMBL/GenBank/DDBJ databases">
        <title>The Musa troglodytarum L. genome provides insights into the mechanism of non-climacteric behaviour and enrichment of carotenoids.</title>
        <authorList>
            <person name="Wang J."/>
        </authorList>
    </citation>
    <scope>NUCLEOTIDE SEQUENCE</scope>
    <source>
        <tissue evidence="2">Leaf</tissue>
    </source>
</reference>
<feature type="region of interest" description="Disordered" evidence="1">
    <location>
        <begin position="37"/>
        <end position="64"/>
    </location>
</feature>
<evidence type="ECO:0000313" key="2">
    <source>
        <dbReference type="EMBL" id="URD95030.1"/>
    </source>
</evidence>
<dbReference type="AlphaFoldDB" id="A0A9E7FGB7"/>
<keyword evidence="3" id="KW-1185">Reference proteome</keyword>
<accession>A0A9E7FGB7</accession>
<evidence type="ECO:0000256" key="1">
    <source>
        <dbReference type="SAM" id="MobiDB-lite"/>
    </source>
</evidence>
<proteinExistence type="predicted"/>